<dbReference type="PROSITE" id="PS51755">
    <property type="entry name" value="OMPR_PHOB"/>
    <property type="match status" value="1"/>
</dbReference>
<dbReference type="PANTHER" id="PTHR35807:SF1">
    <property type="entry name" value="TRANSCRIPTIONAL REGULATOR REDD"/>
    <property type="match status" value="1"/>
</dbReference>
<keyword evidence="3 5" id="KW-0238">DNA-binding</keyword>
<dbReference type="Gene3D" id="1.25.40.10">
    <property type="entry name" value="Tetratricopeptide repeat domain"/>
    <property type="match status" value="1"/>
</dbReference>
<evidence type="ECO:0000256" key="3">
    <source>
        <dbReference type="ARBA" id="ARBA00023125"/>
    </source>
</evidence>
<dbReference type="PRINTS" id="PR00364">
    <property type="entry name" value="DISEASERSIST"/>
</dbReference>
<comment type="caution">
    <text evidence="7">The sequence shown here is derived from an EMBL/GenBank/DDBJ whole genome shotgun (WGS) entry which is preliminary data.</text>
</comment>
<gene>
    <name evidence="7" type="ORF">LXN57_32555</name>
</gene>
<comment type="similarity">
    <text evidence="1">Belongs to the AfsR/DnrI/RedD regulatory family.</text>
</comment>
<dbReference type="InterPro" id="IPR002182">
    <property type="entry name" value="NB-ARC"/>
</dbReference>
<dbReference type="InterPro" id="IPR036388">
    <property type="entry name" value="WH-like_DNA-bd_sf"/>
</dbReference>
<dbReference type="InterPro" id="IPR027417">
    <property type="entry name" value="P-loop_NTPase"/>
</dbReference>
<dbReference type="InterPro" id="IPR016032">
    <property type="entry name" value="Sig_transdc_resp-reg_C-effctor"/>
</dbReference>
<dbReference type="InterPro" id="IPR005158">
    <property type="entry name" value="BTAD"/>
</dbReference>
<dbReference type="PANTHER" id="PTHR35807">
    <property type="entry name" value="TRANSCRIPTIONAL REGULATOR REDD-RELATED"/>
    <property type="match status" value="1"/>
</dbReference>
<sequence>MQVRFGILGPVRIWHGDTERDAGARQQRLILGLLLARSGAVVSQYELVDAVWGSEPPPSATNVLHRSIGLLRRTMEPGLPTRATGSLLTRVGTGYRLTVRPATLDLLAFRDLVTQARRHPDKHTALERYLHALSLWRGVCASGLEPAGRPCPVFTSIDGERSQATRDAADLALTIGEVSRVLPALRSAALPHPLDEALQSRHVRALAADGQRAQALAVYRTVRVRLAEELGIDPGAELRAAHDALTRATTGPRPGAYRSRPAQLPSDHPFFAAPPPVVDRALEIIERQRRAGPAVLNINGMPGIGKTTLAIHVAHRLAAASPDGQLYADLRGVDPTAVVRPTEALRGFLTSLGELPRTLPGDVAALARRYRAVLAGRRVLLVLDNCDDPDLIRELLPGTPGSVVIVTSRSGSGTGDKTLRLDLPDSDEARDLLALRLGATRTAAEPGPVQQIIAACGHLPLALAMVAARAAANPHTPLATIAGELRDGPGRTAGFWSDDAGLAAAFSWSYQRLTPAAARVFRLLPLHPGPDMTTASIAALAGVTAPEARLVVGDLMSHALLELRTGRLHLHQLLRAYARVLSAEDGAGADHRAVDRVVGYYVATAAAAYRCSGLLVTAQPPLSPPGATPAVFTGRDDAVAWLAAERPTLIDIALTADRHGRRRLALHLVTLLRDDPHLTDRRPGQETTGRYVRASLLHRSLGETAVALRGPARVAGPTHPSPAGADPAGAHLSVAIGDVIRDGLAAPHSVRASWEKALAFLRPGPRFSPPR</sequence>
<dbReference type="InterPro" id="IPR051677">
    <property type="entry name" value="AfsR-DnrI-RedD_regulator"/>
</dbReference>
<dbReference type="SUPFAM" id="SSF52540">
    <property type="entry name" value="P-loop containing nucleoside triphosphate hydrolases"/>
    <property type="match status" value="1"/>
</dbReference>
<feature type="DNA-binding region" description="OmpR/PhoB-type" evidence="5">
    <location>
        <begin position="1"/>
        <end position="99"/>
    </location>
</feature>
<evidence type="ECO:0000256" key="4">
    <source>
        <dbReference type="ARBA" id="ARBA00023163"/>
    </source>
</evidence>
<proteinExistence type="inferred from homology"/>
<dbReference type="Pfam" id="PF00931">
    <property type="entry name" value="NB-ARC"/>
    <property type="match status" value="1"/>
</dbReference>
<dbReference type="SMART" id="SM01043">
    <property type="entry name" value="BTAD"/>
    <property type="match status" value="1"/>
</dbReference>
<evidence type="ECO:0000256" key="2">
    <source>
        <dbReference type="ARBA" id="ARBA00023015"/>
    </source>
</evidence>
<dbReference type="Gene3D" id="3.40.50.300">
    <property type="entry name" value="P-loop containing nucleotide triphosphate hydrolases"/>
    <property type="match status" value="1"/>
</dbReference>
<dbReference type="Pfam" id="PF03704">
    <property type="entry name" value="BTAD"/>
    <property type="match status" value="1"/>
</dbReference>
<dbReference type="Gene3D" id="1.10.10.10">
    <property type="entry name" value="Winged helix-like DNA-binding domain superfamily/Winged helix DNA-binding domain"/>
    <property type="match status" value="1"/>
</dbReference>
<accession>A0ABT0Y949</accession>
<dbReference type="InterPro" id="IPR001867">
    <property type="entry name" value="OmpR/PhoB-type_DNA-bd"/>
</dbReference>
<evidence type="ECO:0000259" key="6">
    <source>
        <dbReference type="PROSITE" id="PS51755"/>
    </source>
</evidence>
<keyword evidence="8" id="KW-1185">Reference proteome</keyword>
<name>A0ABT0Y949_9ACTN</name>
<dbReference type="Pfam" id="PF00486">
    <property type="entry name" value="Trans_reg_C"/>
    <property type="match status" value="1"/>
</dbReference>
<dbReference type="SUPFAM" id="SSF46894">
    <property type="entry name" value="C-terminal effector domain of the bipartite response regulators"/>
    <property type="match status" value="1"/>
</dbReference>
<dbReference type="InterPro" id="IPR011990">
    <property type="entry name" value="TPR-like_helical_dom_sf"/>
</dbReference>
<protein>
    <submittedName>
        <fullName evidence="7">NB-ARC domain-containing protein</fullName>
    </submittedName>
</protein>
<keyword evidence="4" id="KW-0804">Transcription</keyword>
<dbReference type="SMART" id="SM00862">
    <property type="entry name" value="Trans_reg_C"/>
    <property type="match status" value="1"/>
</dbReference>
<evidence type="ECO:0000256" key="5">
    <source>
        <dbReference type="PROSITE-ProRule" id="PRU01091"/>
    </source>
</evidence>
<dbReference type="SUPFAM" id="SSF48452">
    <property type="entry name" value="TPR-like"/>
    <property type="match status" value="1"/>
</dbReference>
<evidence type="ECO:0000256" key="1">
    <source>
        <dbReference type="ARBA" id="ARBA00005820"/>
    </source>
</evidence>
<reference evidence="7 8" key="1">
    <citation type="submission" date="2022-06" db="EMBL/GenBank/DDBJ databases">
        <title>Actinoplanes abujensis sp. nov., isolated from Nigerian arid soil.</title>
        <authorList>
            <person name="Ding P."/>
        </authorList>
    </citation>
    <scope>NUCLEOTIDE SEQUENCE [LARGE SCALE GENOMIC DNA]</scope>
    <source>
        <strain evidence="8">TRM88002</strain>
    </source>
</reference>
<evidence type="ECO:0000313" key="8">
    <source>
        <dbReference type="Proteomes" id="UP001523216"/>
    </source>
</evidence>
<evidence type="ECO:0000313" key="7">
    <source>
        <dbReference type="EMBL" id="MCM4082310.1"/>
    </source>
</evidence>
<dbReference type="CDD" id="cd15831">
    <property type="entry name" value="BTAD"/>
    <property type="match status" value="1"/>
</dbReference>
<dbReference type="Proteomes" id="UP001523216">
    <property type="component" value="Unassembled WGS sequence"/>
</dbReference>
<feature type="domain" description="OmpR/PhoB-type" evidence="6">
    <location>
        <begin position="1"/>
        <end position="99"/>
    </location>
</feature>
<dbReference type="RefSeq" id="WP_251802027.1">
    <property type="nucleotide sequence ID" value="NZ_JAMQOL010000047.1"/>
</dbReference>
<organism evidence="7 8">
    <name type="scientific">Paractinoplanes hotanensis</name>
    <dbReference type="NCBI Taxonomy" id="2906497"/>
    <lineage>
        <taxon>Bacteria</taxon>
        <taxon>Bacillati</taxon>
        <taxon>Actinomycetota</taxon>
        <taxon>Actinomycetes</taxon>
        <taxon>Micromonosporales</taxon>
        <taxon>Micromonosporaceae</taxon>
        <taxon>Paractinoplanes</taxon>
    </lineage>
</organism>
<dbReference type="EMBL" id="JAMQOL010000047">
    <property type="protein sequence ID" value="MCM4082310.1"/>
    <property type="molecule type" value="Genomic_DNA"/>
</dbReference>
<keyword evidence="2" id="KW-0805">Transcription regulation</keyword>